<dbReference type="Proteomes" id="UP000596660">
    <property type="component" value="Unplaced"/>
</dbReference>
<proteinExistence type="predicted"/>
<keyword evidence="4" id="KW-1185">Reference proteome</keyword>
<dbReference type="EnsemblPlants" id="AUR62003887-RA">
    <property type="protein sequence ID" value="AUR62003887-RA:cds"/>
    <property type="gene ID" value="AUR62003887"/>
</dbReference>
<dbReference type="InterPro" id="IPR002921">
    <property type="entry name" value="Fungal_lipase-type"/>
</dbReference>
<dbReference type="SUPFAM" id="SSF53474">
    <property type="entry name" value="alpha/beta-Hydrolases"/>
    <property type="match status" value="1"/>
</dbReference>
<organism evidence="3 4">
    <name type="scientific">Chenopodium quinoa</name>
    <name type="common">Quinoa</name>
    <dbReference type="NCBI Taxonomy" id="63459"/>
    <lineage>
        <taxon>Eukaryota</taxon>
        <taxon>Viridiplantae</taxon>
        <taxon>Streptophyta</taxon>
        <taxon>Embryophyta</taxon>
        <taxon>Tracheophyta</taxon>
        <taxon>Spermatophyta</taxon>
        <taxon>Magnoliopsida</taxon>
        <taxon>eudicotyledons</taxon>
        <taxon>Gunneridae</taxon>
        <taxon>Pentapetalae</taxon>
        <taxon>Caryophyllales</taxon>
        <taxon>Chenopodiaceae</taxon>
        <taxon>Chenopodioideae</taxon>
        <taxon>Atripliceae</taxon>
        <taxon>Chenopodium</taxon>
    </lineage>
</organism>
<dbReference type="CDD" id="cd00519">
    <property type="entry name" value="Lipase_3"/>
    <property type="match status" value="1"/>
</dbReference>
<keyword evidence="1" id="KW-0378">Hydrolase</keyword>
<reference evidence="3" key="1">
    <citation type="journal article" date="2017" name="Nature">
        <title>The genome of Chenopodium quinoa.</title>
        <authorList>
            <person name="Jarvis D.E."/>
            <person name="Ho Y.S."/>
            <person name="Lightfoot D.J."/>
            <person name="Schmoeckel S.M."/>
            <person name="Li B."/>
            <person name="Borm T.J.A."/>
            <person name="Ohyanagi H."/>
            <person name="Mineta K."/>
            <person name="Michell C.T."/>
            <person name="Saber N."/>
            <person name="Kharbatia N.M."/>
            <person name="Rupper R.R."/>
            <person name="Sharp A.R."/>
            <person name="Dally N."/>
            <person name="Boughton B.A."/>
            <person name="Woo Y.H."/>
            <person name="Gao G."/>
            <person name="Schijlen E.G.W.M."/>
            <person name="Guo X."/>
            <person name="Momin A.A."/>
            <person name="Negrao S."/>
            <person name="Al-Babili S."/>
            <person name="Gehring C."/>
            <person name="Roessner U."/>
            <person name="Jung C."/>
            <person name="Murphy K."/>
            <person name="Arold S.T."/>
            <person name="Gojobori T."/>
            <person name="van der Linden C.G."/>
            <person name="van Loo E.N."/>
            <person name="Jellen E.N."/>
            <person name="Maughan P.J."/>
            <person name="Tester M."/>
        </authorList>
    </citation>
    <scope>NUCLEOTIDE SEQUENCE [LARGE SCALE GENOMIC DNA]</scope>
    <source>
        <strain evidence="3">cv. PI 614886</strain>
    </source>
</reference>
<sequence length="389" mass="45651">MERLINEESEDYLSVIGHIDTRMDLNKDIKHGDARYYPALSMMAAKIAYENELFIKKVISRHWNMEFVKFYKCYNENLKTKTTEAFIMREGNAEDDKFIVAFRGTTDAYDWCTDFDYSWCHIDGMGRTHRGFMIALGLREFSLLYEDYKCDFPNNQIEQDPEKPIAYYVIRDKLKEIMAENKRAKFIVTGHSLGGALAILFPAILAYHGEVELLERMEAVYTFGQPRVGNADFGKFMKKKLREFNIKYYRVVYGYDIVPRLPFDNAWMKFKHFGTSIHFNSFYCGKIVEEEAIKKDEKEASIMIKILRMPNEIVKSFMNFIIKTLNAKWELMRGLIIGLTAGPYYKEGWFLIGLRYIGILCPDFINHNPQDYVNSTMLGSQDLFKYCPH</sequence>
<protein>
    <recommendedName>
        <fullName evidence="2">Fungal lipase-type domain-containing protein</fullName>
    </recommendedName>
</protein>
<dbReference type="Gramene" id="AUR62003887-RA">
    <property type="protein sequence ID" value="AUR62003887-RA:cds"/>
    <property type="gene ID" value="AUR62003887"/>
</dbReference>
<reference evidence="3" key="2">
    <citation type="submission" date="2021-03" db="UniProtKB">
        <authorList>
            <consortium name="EnsemblPlants"/>
        </authorList>
    </citation>
    <scope>IDENTIFICATION</scope>
</reference>
<dbReference type="PANTHER" id="PTHR46086">
    <property type="entry name" value="ALPHA/BETA-HYDROLASES SUPERFAMILY PROTEIN"/>
    <property type="match status" value="1"/>
</dbReference>
<dbReference type="Gene3D" id="3.40.50.1820">
    <property type="entry name" value="alpha/beta hydrolase"/>
    <property type="match status" value="1"/>
</dbReference>
<accession>A0A803KXX8</accession>
<dbReference type="InterPro" id="IPR029058">
    <property type="entry name" value="AB_hydrolase_fold"/>
</dbReference>
<name>A0A803KXX8_CHEQI</name>
<dbReference type="OMA" id="GTEYREN"/>
<feature type="domain" description="Fungal lipase-type" evidence="2">
    <location>
        <begin position="99"/>
        <end position="264"/>
    </location>
</feature>
<evidence type="ECO:0000313" key="4">
    <source>
        <dbReference type="Proteomes" id="UP000596660"/>
    </source>
</evidence>
<dbReference type="InterPro" id="IPR044819">
    <property type="entry name" value="OBL-like"/>
</dbReference>
<evidence type="ECO:0000259" key="2">
    <source>
        <dbReference type="Pfam" id="PF01764"/>
    </source>
</evidence>
<dbReference type="PANTHER" id="PTHR46086:SF17">
    <property type="entry name" value="ALPHA_BETA-HYDROLASES SUPERFAMILY PROTEIN"/>
    <property type="match status" value="1"/>
</dbReference>
<dbReference type="GO" id="GO:0004806">
    <property type="term" value="F:triacylglycerol lipase activity"/>
    <property type="evidence" value="ECO:0007669"/>
    <property type="project" value="InterPro"/>
</dbReference>
<evidence type="ECO:0000256" key="1">
    <source>
        <dbReference type="ARBA" id="ARBA00022801"/>
    </source>
</evidence>
<dbReference type="AlphaFoldDB" id="A0A803KXX8"/>
<dbReference type="Pfam" id="PF01764">
    <property type="entry name" value="Lipase_3"/>
    <property type="match status" value="1"/>
</dbReference>
<evidence type="ECO:0000313" key="3">
    <source>
        <dbReference type="EnsemblPlants" id="AUR62003887-RA:cds"/>
    </source>
</evidence>
<dbReference type="GO" id="GO:0006629">
    <property type="term" value="P:lipid metabolic process"/>
    <property type="evidence" value="ECO:0007669"/>
    <property type="project" value="InterPro"/>
</dbReference>